<organism evidence="2 3">
    <name type="scientific">Deinococcus cellulosilyticus (strain DSM 18568 / NBRC 106333 / KACC 11606 / 5516J-15)</name>
    <dbReference type="NCBI Taxonomy" id="1223518"/>
    <lineage>
        <taxon>Bacteria</taxon>
        <taxon>Thermotogati</taxon>
        <taxon>Deinococcota</taxon>
        <taxon>Deinococci</taxon>
        <taxon>Deinococcales</taxon>
        <taxon>Deinococcaceae</taxon>
        <taxon>Deinococcus</taxon>
    </lineage>
</organism>
<dbReference type="OrthoDB" id="9810066at2"/>
<sequence>MSFQNRTVAGEQLAERIFKKVHAQKVLVLAIPRGGIPVALPVARKLNAPLDVLVVRKLTPEGTDRPATGALSAGGVQLLDGDTMEWFHLAPHTLNESHTLQMQALEKQEQGYRSGLHPLNLSGLTVVLIDDGMVTGATMRAAIQAVWYLGAKHLVVAVPQASRESIIAVQGLVDEVVCLETPVPYSTVRDGYAEPLGFTDAELSSMLRELSV</sequence>
<evidence type="ECO:0000313" key="2">
    <source>
        <dbReference type="EMBL" id="GEM48339.1"/>
    </source>
</evidence>
<gene>
    <name evidence="2" type="ORF">DC3_39740</name>
</gene>
<dbReference type="Gene3D" id="3.30.1310.20">
    <property type="entry name" value="PRTase-like"/>
    <property type="match status" value="1"/>
</dbReference>
<dbReference type="AlphaFoldDB" id="A0A511N649"/>
<dbReference type="Proteomes" id="UP000321306">
    <property type="component" value="Unassembled WGS sequence"/>
</dbReference>
<reference evidence="2 3" key="1">
    <citation type="submission" date="2019-07" db="EMBL/GenBank/DDBJ databases">
        <title>Whole genome shotgun sequence of Deinococcus cellulosilyticus NBRC 106333.</title>
        <authorList>
            <person name="Hosoyama A."/>
            <person name="Uohara A."/>
            <person name="Ohji S."/>
            <person name="Ichikawa N."/>
        </authorList>
    </citation>
    <scope>NUCLEOTIDE SEQUENCE [LARGE SCALE GENOMIC DNA]</scope>
    <source>
        <strain evidence="2 3">NBRC 106333</strain>
    </source>
</reference>
<dbReference type="InterPro" id="IPR029057">
    <property type="entry name" value="PRTase-like"/>
</dbReference>
<dbReference type="Gene3D" id="3.40.50.2020">
    <property type="match status" value="1"/>
</dbReference>
<keyword evidence="3" id="KW-1185">Reference proteome</keyword>
<name>A0A511N649_DEIC1</name>
<dbReference type="CDD" id="cd06223">
    <property type="entry name" value="PRTases_typeI"/>
    <property type="match status" value="1"/>
</dbReference>
<comment type="caution">
    <text evidence="2">The sequence shown here is derived from an EMBL/GenBank/DDBJ whole genome shotgun (WGS) entry which is preliminary data.</text>
</comment>
<dbReference type="SUPFAM" id="SSF53271">
    <property type="entry name" value="PRTase-like"/>
    <property type="match status" value="1"/>
</dbReference>
<proteinExistence type="predicted"/>
<feature type="domain" description="Phosphoribosyltransferase" evidence="1">
    <location>
        <begin position="11"/>
        <end position="180"/>
    </location>
</feature>
<protein>
    <submittedName>
        <fullName evidence="2">Phosphoribosyl transferase</fullName>
    </submittedName>
</protein>
<evidence type="ECO:0000313" key="3">
    <source>
        <dbReference type="Proteomes" id="UP000321306"/>
    </source>
</evidence>
<keyword evidence="2" id="KW-0808">Transferase</keyword>
<dbReference type="InterPro" id="IPR000836">
    <property type="entry name" value="PRTase_dom"/>
</dbReference>
<dbReference type="EMBL" id="BJXB01000020">
    <property type="protein sequence ID" value="GEM48339.1"/>
    <property type="molecule type" value="Genomic_DNA"/>
</dbReference>
<dbReference type="Pfam" id="PF00156">
    <property type="entry name" value="Pribosyltran"/>
    <property type="match status" value="1"/>
</dbReference>
<evidence type="ECO:0000259" key="1">
    <source>
        <dbReference type="Pfam" id="PF00156"/>
    </source>
</evidence>
<accession>A0A511N649</accession>
<dbReference type="RefSeq" id="WP_146887347.1">
    <property type="nucleotide sequence ID" value="NZ_BJXB01000020.1"/>
</dbReference>
<dbReference type="GO" id="GO:0016740">
    <property type="term" value="F:transferase activity"/>
    <property type="evidence" value="ECO:0007669"/>
    <property type="project" value="UniProtKB-KW"/>
</dbReference>